<dbReference type="Proteomes" id="UP000239735">
    <property type="component" value="Unassembled WGS sequence"/>
</dbReference>
<dbReference type="AlphaFoldDB" id="A0A2N9LMB3"/>
<accession>A0A2N9LMB3</accession>
<feature type="chain" id="PRO_5014627720" description="DUF5666 domain-containing protein" evidence="2">
    <location>
        <begin position="20"/>
        <end position="295"/>
    </location>
</feature>
<sequence>MRKVLAALMLGSLALAVQAANSQSEQFSETNSTSAGDSPNGNLAGLPAAPQGKSTILGGKIQHVDPVRDQFQLDIYGQRPMKILYDERTQVFRDGVKIPLRNLGPEDRASVQTILDGTNIFAISIHILSHSAQGDCQGRVVSYEPGANILAIASDISPEPVRLRVAAETAIARIGEPEFTAARSGIVDLMPGTLVEATFASDAEGRDVATRITVLAVPGARFVFYGNITFLNLNTGLLALVDPRDERSYEIHFSPSRLPVSRSLHPGESVSVAANYDGTQYTANSITVDSSKTTK</sequence>
<evidence type="ECO:0000313" key="4">
    <source>
        <dbReference type="Proteomes" id="UP000239735"/>
    </source>
</evidence>
<evidence type="ECO:0000256" key="2">
    <source>
        <dbReference type="SAM" id="SignalP"/>
    </source>
</evidence>
<gene>
    <name evidence="3" type="ORF">SBA5_440028</name>
</gene>
<dbReference type="EMBL" id="OKRB01000102">
    <property type="protein sequence ID" value="SPE24233.1"/>
    <property type="molecule type" value="Genomic_DNA"/>
</dbReference>
<dbReference type="OrthoDB" id="117754at2"/>
<keyword evidence="2" id="KW-0732">Signal</keyword>
<evidence type="ECO:0000313" key="3">
    <source>
        <dbReference type="EMBL" id="SPE24233.1"/>
    </source>
</evidence>
<proteinExistence type="predicted"/>
<evidence type="ECO:0000256" key="1">
    <source>
        <dbReference type="SAM" id="MobiDB-lite"/>
    </source>
</evidence>
<reference evidence="4" key="1">
    <citation type="submission" date="2018-02" db="EMBL/GenBank/DDBJ databases">
        <authorList>
            <person name="Hausmann B."/>
        </authorList>
    </citation>
    <scope>NUCLEOTIDE SEQUENCE [LARGE SCALE GENOMIC DNA]</scope>
    <source>
        <strain evidence="4">Peat soil MAG SbA5</strain>
    </source>
</reference>
<organism evidence="3 4">
    <name type="scientific">Candidatus Sulfuritelmatomonas gaucii</name>
    <dbReference type="NCBI Taxonomy" id="2043161"/>
    <lineage>
        <taxon>Bacteria</taxon>
        <taxon>Pseudomonadati</taxon>
        <taxon>Acidobacteriota</taxon>
        <taxon>Terriglobia</taxon>
        <taxon>Terriglobales</taxon>
        <taxon>Acidobacteriaceae</taxon>
        <taxon>Candidatus Sulfuritelmatomonas</taxon>
    </lineage>
</organism>
<protein>
    <recommendedName>
        <fullName evidence="5">DUF5666 domain-containing protein</fullName>
    </recommendedName>
</protein>
<feature type="region of interest" description="Disordered" evidence="1">
    <location>
        <begin position="26"/>
        <end position="49"/>
    </location>
</feature>
<name>A0A2N9LMB3_9BACT</name>
<evidence type="ECO:0008006" key="5">
    <source>
        <dbReference type="Google" id="ProtNLM"/>
    </source>
</evidence>
<feature type="signal peptide" evidence="2">
    <location>
        <begin position="1"/>
        <end position="19"/>
    </location>
</feature>
<feature type="compositionally biased region" description="Polar residues" evidence="1">
    <location>
        <begin position="26"/>
        <end position="41"/>
    </location>
</feature>